<evidence type="ECO:0000256" key="7">
    <source>
        <dbReference type="ARBA" id="ARBA00022692"/>
    </source>
</evidence>
<dbReference type="InterPro" id="IPR003352">
    <property type="entry name" value="PTS_EIIC"/>
</dbReference>
<organism evidence="13 14">
    <name type="scientific">Bacillus velezensis</name>
    <dbReference type="NCBI Taxonomy" id="492670"/>
    <lineage>
        <taxon>Bacteria</taxon>
        <taxon>Bacillati</taxon>
        <taxon>Bacillota</taxon>
        <taxon>Bacilli</taxon>
        <taxon>Bacillales</taxon>
        <taxon>Bacillaceae</taxon>
        <taxon>Bacillus</taxon>
        <taxon>Bacillus amyloliquefaciens group</taxon>
    </lineage>
</organism>
<feature type="transmembrane region" description="Helical" evidence="12">
    <location>
        <begin position="244"/>
        <end position="268"/>
    </location>
</feature>
<evidence type="ECO:0000256" key="11">
    <source>
        <dbReference type="PROSITE-ProRule" id="PRU00421"/>
    </source>
</evidence>
<gene>
    <name evidence="13" type="primary">sacX</name>
    <name evidence="13" type="ORF">BACVE_001998</name>
</gene>
<dbReference type="Pfam" id="PF00367">
    <property type="entry name" value="PTS_EIIB"/>
    <property type="match status" value="1"/>
</dbReference>
<evidence type="ECO:0000256" key="5">
    <source>
        <dbReference type="ARBA" id="ARBA00022679"/>
    </source>
</evidence>
<dbReference type="CDD" id="cd00212">
    <property type="entry name" value="PTS_IIB_glc"/>
    <property type="match status" value="1"/>
</dbReference>
<keyword evidence="7 12" id="KW-0812">Transmembrane</keyword>
<dbReference type="SUPFAM" id="SSF55604">
    <property type="entry name" value="Glucose permease domain IIB"/>
    <property type="match status" value="1"/>
</dbReference>
<dbReference type="AlphaFoldDB" id="A0A1D9PPT8"/>
<feature type="transmembrane region" description="Helical" evidence="12">
    <location>
        <begin position="112"/>
        <end position="131"/>
    </location>
</feature>
<dbReference type="InterPro" id="IPR001996">
    <property type="entry name" value="PTS_IIB_1"/>
</dbReference>
<keyword evidence="8" id="KW-0418">Kinase</keyword>
<accession>A0A1D9PPT8</accession>
<dbReference type="EMBL" id="CP063687">
    <property type="protein sequence ID" value="QOY26987.1"/>
    <property type="molecule type" value="Genomic_DNA"/>
</dbReference>
<dbReference type="Pfam" id="PF02378">
    <property type="entry name" value="PTS_EIIC"/>
    <property type="match status" value="1"/>
</dbReference>
<dbReference type="GO" id="GO:0015771">
    <property type="term" value="P:trehalose transport"/>
    <property type="evidence" value="ECO:0007669"/>
    <property type="project" value="TreeGrafter"/>
</dbReference>
<evidence type="ECO:0000256" key="3">
    <source>
        <dbReference type="ARBA" id="ARBA00022475"/>
    </source>
</evidence>
<dbReference type="GO" id="GO:0090589">
    <property type="term" value="F:protein-phosphocysteine-trehalose phosphotransferase system transporter activity"/>
    <property type="evidence" value="ECO:0007669"/>
    <property type="project" value="TreeGrafter"/>
</dbReference>
<dbReference type="GO" id="GO:0005886">
    <property type="term" value="C:plasma membrane"/>
    <property type="evidence" value="ECO:0007669"/>
    <property type="project" value="UniProtKB-SubCell"/>
</dbReference>
<evidence type="ECO:0000256" key="8">
    <source>
        <dbReference type="ARBA" id="ARBA00022777"/>
    </source>
</evidence>
<evidence type="ECO:0000256" key="1">
    <source>
        <dbReference type="ARBA" id="ARBA00004429"/>
    </source>
</evidence>
<keyword evidence="5" id="KW-0808">Transferase</keyword>
<evidence type="ECO:0000256" key="6">
    <source>
        <dbReference type="ARBA" id="ARBA00022683"/>
    </source>
</evidence>
<keyword evidence="3" id="KW-1003">Cell membrane</keyword>
<dbReference type="InterPro" id="IPR004719">
    <property type="entry name" value="PTS_maltose/Glc_sub_IIC"/>
</dbReference>
<dbReference type="InterPro" id="IPR010973">
    <property type="entry name" value="PTS_IIBC_sucr"/>
</dbReference>
<keyword evidence="9 12" id="KW-1133">Transmembrane helix</keyword>
<dbReference type="RefSeq" id="WP_014419178.1">
    <property type="nucleotide sequence ID" value="NZ_AP024501.1"/>
</dbReference>
<dbReference type="GO" id="GO:0008982">
    <property type="term" value="F:protein-N(PI)-phosphohistidine-sugar phosphotransferase activity"/>
    <property type="evidence" value="ECO:0007669"/>
    <property type="project" value="InterPro"/>
</dbReference>
<name>A0A1D9PPT8_BACVE</name>
<evidence type="ECO:0000256" key="12">
    <source>
        <dbReference type="SAM" id="Phobius"/>
    </source>
</evidence>
<reference evidence="14" key="1">
    <citation type="submission" date="2020-10" db="EMBL/GenBank/DDBJ databases">
        <title>Complete genome sequence of Bacillus velezensis NST6.</title>
        <authorList>
            <person name="Choi J."/>
        </authorList>
    </citation>
    <scope>NUCLEOTIDE SEQUENCE [LARGE SCALE GENOMIC DNA]</scope>
    <source>
        <strain evidence="14">NST6</strain>
    </source>
</reference>
<evidence type="ECO:0000256" key="10">
    <source>
        <dbReference type="ARBA" id="ARBA00023136"/>
    </source>
</evidence>
<dbReference type="Gene3D" id="3.30.1360.60">
    <property type="entry name" value="Glucose permease domain IIB"/>
    <property type="match status" value="1"/>
</dbReference>
<feature type="transmembrane region" description="Helical" evidence="12">
    <location>
        <begin position="151"/>
        <end position="169"/>
    </location>
</feature>
<accession>A0A2D3DUQ1</accession>
<comment type="subcellular location">
    <subcellularLocation>
        <location evidence="1">Cell inner membrane</location>
        <topology evidence="1">Multi-pass membrane protein</topology>
    </subcellularLocation>
</comment>
<dbReference type="KEGG" id="bmp:NG74_03703"/>
<dbReference type="STRING" id="1155777.BANAU_3710"/>
<keyword evidence="6" id="KW-0598">Phosphotransferase system</keyword>
<evidence type="ECO:0000313" key="13">
    <source>
        <dbReference type="EMBL" id="QOY26987.1"/>
    </source>
</evidence>
<feature type="transmembrane region" description="Helical" evidence="12">
    <location>
        <begin position="431"/>
        <end position="451"/>
    </location>
</feature>
<dbReference type="FunFam" id="3.30.1360.60:FF:000001">
    <property type="entry name" value="PTS system glucose-specific IIBC component PtsG"/>
    <property type="match status" value="1"/>
</dbReference>
<dbReference type="InterPro" id="IPR013013">
    <property type="entry name" value="PTS_EIIC_1"/>
</dbReference>
<dbReference type="InterPro" id="IPR018113">
    <property type="entry name" value="PTrfase_EIIB_Cys"/>
</dbReference>
<dbReference type="NCBIfam" id="TIGR00852">
    <property type="entry name" value="pts-Glc"/>
    <property type="match status" value="1"/>
</dbReference>
<evidence type="ECO:0000313" key="14">
    <source>
        <dbReference type="Proteomes" id="UP000587477"/>
    </source>
</evidence>
<keyword evidence="10 12" id="KW-0472">Membrane</keyword>
<dbReference type="NCBIfam" id="TIGR01996">
    <property type="entry name" value="PTS-II-BC-sucr"/>
    <property type="match status" value="1"/>
</dbReference>
<keyword evidence="2" id="KW-0813">Transport</keyword>
<dbReference type="Proteomes" id="UP000587477">
    <property type="component" value="Chromosome"/>
</dbReference>
<dbReference type="InterPro" id="IPR036878">
    <property type="entry name" value="Glu_permease_IIB"/>
</dbReference>
<dbReference type="GO" id="GO:0016301">
    <property type="term" value="F:kinase activity"/>
    <property type="evidence" value="ECO:0007669"/>
    <property type="project" value="UniProtKB-KW"/>
</dbReference>
<proteinExistence type="predicted"/>
<feature type="transmembrane region" description="Helical" evidence="12">
    <location>
        <begin position="288"/>
        <end position="309"/>
    </location>
</feature>
<dbReference type="InterPro" id="IPR050558">
    <property type="entry name" value="PTS_Sugar-Specific_Components"/>
</dbReference>
<dbReference type="GO" id="GO:0009401">
    <property type="term" value="P:phosphoenolpyruvate-dependent sugar phosphotransferase system"/>
    <property type="evidence" value="ECO:0007669"/>
    <property type="project" value="UniProtKB-KW"/>
</dbReference>
<sequence length="460" mass="48877">MNYQETAKQLIKHIGGKSNIISATHCATRLRLVIQDEQKISQAGIEETEGVKGAFSSSGQYQIIFGTGLVNKVYDAFSKEADLEREDRETHQDAAKKKLNPAARFAKTLSNIFVPIIPAIVASGLLMGLLGMMKAFHWVSEQSSLFKLLDMFSSAAFIFLPVFIGFSAAKEFGGNAFLGAVLGGIMIHPALLNPWGLADVPPDFMQLFGFDIALLGYQGTVIPVLLAVYIMSKVEKGTRKIVPHAFDLLVTPFVTVIVTGFITFIAIGPLGRAIGSGITVSLTYVYDHAGIVAGLLFGGLYPLIVLTGVHHSFHAIEAGLIADLGRNYILPIWSMANVAQGAAGLAVFFLTKKAKMKEIALPAAFSAFLGVTEPVIFGVNLRYRKPFIAGMIGGALGGAYVVVTGVAANAYGLTGIPMIAITAPLGLGNLINYLIGMGIASVSAFIAAYIMGAKEKEAVK</sequence>
<feature type="transmembrane region" description="Helical" evidence="12">
    <location>
        <begin position="388"/>
        <end position="411"/>
    </location>
</feature>
<dbReference type="PANTHER" id="PTHR30175">
    <property type="entry name" value="PHOSPHOTRANSFERASE SYSTEM TRANSPORT PROTEIN"/>
    <property type="match status" value="1"/>
</dbReference>
<dbReference type="PANTHER" id="PTHR30175:SF7">
    <property type="entry name" value="NEGATIVE REGULATOR OF SACY ACTIVITY"/>
    <property type="match status" value="1"/>
</dbReference>
<feature type="transmembrane region" description="Helical" evidence="12">
    <location>
        <begin position="212"/>
        <end position="232"/>
    </location>
</feature>
<evidence type="ECO:0000256" key="2">
    <source>
        <dbReference type="ARBA" id="ARBA00022448"/>
    </source>
</evidence>
<evidence type="ECO:0000256" key="9">
    <source>
        <dbReference type="ARBA" id="ARBA00022989"/>
    </source>
</evidence>
<feature type="transmembrane region" description="Helical" evidence="12">
    <location>
        <begin position="176"/>
        <end position="192"/>
    </location>
</feature>
<protein>
    <submittedName>
        <fullName evidence="13">Negative regulator of SacY activity</fullName>
    </submittedName>
</protein>
<evidence type="ECO:0000256" key="4">
    <source>
        <dbReference type="ARBA" id="ARBA00022597"/>
    </source>
</evidence>
<dbReference type="PROSITE" id="PS51103">
    <property type="entry name" value="PTS_EIIC_TYPE_1"/>
    <property type="match status" value="1"/>
</dbReference>
<keyword evidence="4" id="KW-0762">Sugar transport</keyword>
<feature type="active site" description="Phosphocysteine intermediate; for EIIB activity" evidence="11">
    <location>
        <position position="26"/>
    </location>
</feature>
<dbReference type="PROSITE" id="PS01035">
    <property type="entry name" value="PTS_EIIB_TYPE_1_CYS"/>
    <property type="match status" value="1"/>
</dbReference>
<feature type="transmembrane region" description="Helical" evidence="12">
    <location>
        <begin position="363"/>
        <end position="381"/>
    </location>
</feature>
<feature type="transmembrane region" description="Helical" evidence="12">
    <location>
        <begin position="330"/>
        <end position="351"/>
    </location>
</feature>
<dbReference type="PROSITE" id="PS51098">
    <property type="entry name" value="PTS_EIIB_TYPE_1"/>
    <property type="match status" value="1"/>
</dbReference>
<dbReference type="NCBIfam" id="TIGR00826">
    <property type="entry name" value="EIIB_glc"/>
    <property type="match status" value="1"/>
</dbReference>